<dbReference type="EMBL" id="JWZT01003115">
    <property type="protein sequence ID" value="KII67744.1"/>
    <property type="molecule type" value="Genomic_DNA"/>
</dbReference>
<keyword evidence="2" id="KW-1185">Reference proteome</keyword>
<accession>A0A0C2IQL3</accession>
<dbReference type="Proteomes" id="UP000031668">
    <property type="component" value="Unassembled WGS sequence"/>
</dbReference>
<name>A0A0C2IQL3_THEKT</name>
<dbReference type="AlphaFoldDB" id="A0A0C2IQL3"/>
<protein>
    <submittedName>
        <fullName evidence="1">Uncharacterized protein</fullName>
    </submittedName>
</protein>
<evidence type="ECO:0000313" key="1">
    <source>
        <dbReference type="EMBL" id="KII67744.1"/>
    </source>
</evidence>
<sequence>MDLNRSSRLNRVSYGNFSKATSLDIQINYFSGVFYDQIEIQLPYRNTTCQYICNPLIKKDDFCYCIDEVDTNKEYMCDDAKCLSPDMSYEYPDANMTAVLKMRSYMDNFTYITRL</sequence>
<gene>
    <name evidence="1" type="ORF">RF11_16218</name>
</gene>
<proteinExistence type="predicted"/>
<evidence type="ECO:0000313" key="2">
    <source>
        <dbReference type="Proteomes" id="UP000031668"/>
    </source>
</evidence>
<comment type="caution">
    <text evidence="1">The sequence shown here is derived from an EMBL/GenBank/DDBJ whole genome shotgun (WGS) entry which is preliminary data.</text>
</comment>
<reference evidence="1 2" key="1">
    <citation type="journal article" date="2014" name="Genome Biol. Evol.">
        <title>The genome of the myxosporean Thelohanellus kitauei shows adaptations to nutrient acquisition within its fish host.</title>
        <authorList>
            <person name="Yang Y."/>
            <person name="Xiong J."/>
            <person name="Zhou Z."/>
            <person name="Huo F."/>
            <person name="Miao W."/>
            <person name="Ran C."/>
            <person name="Liu Y."/>
            <person name="Zhang J."/>
            <person name="Feng J."/>
            <person name="Wang M."/>
            <person name="Wang M."/>
            <person name="Wang L."/>
            <person name="Yao B."/>
        </authorList>
    </citation>
    <scope>NUCLEOTIDE SEQUENCE [LARGE SCALE GENOMIC DNA]</scope>
    <source>
        <strain evidence="1">Wuqing</strain>
    </source>
</reference>
<organism evidence="1 2">
    <name type="scientific">Thelohanellus kitauei</name>
    <name type="common">Myxosporean</name>
    <dbReference type="NCBI Taxonomy" id="669202"/>
    <lineage>
        <taxon>Eukaryota</taxon>
        <taxon>Metazoa</taxon>
        <taxon>Cnidaria</taxon>
        <taxon>Myxozoa</taxon>
        <taxon>Myxosporea</taxon>
        <taxon>Bivalvulida</taxon>
        <taxon>Platysporina</taxon>
        <taxon>Myxobolidae</taxon>
        <taxon>Thelohanellus</taxon>
    </lineage>
</organism>